<keyword evidence="2" id="KW-0812">Transmembrane</keyword>
<accession>A0A941IN81</accession>
<dbReference type="EMBL" id="JAGSOG010000037">
    <property type="protein sequence ID" value="MBR7833684.1"/>
    <property type="molecule type" value="Genomic_DNA"/>
</dbReference>
<comment type="caution">
    <text evidence="4">The sequence shown here is derived from an EMBL/GenBank/DDBJ whole genome shotgun (WGS) entry which is preliminary data.</text>
</comment>
<feature type="transmembrane region" description="Helical" evidence="2">
    <location>
        <begin position="233"/>
        <end position="255"/>
    </location>
</feature>
<feature type="transmembrane region" description="Helical" evidence="2">
    <location>
        <begin position="206"/>
        <end position="227"/>
    </location>
</feature>
<dbReference type="SUPFAM" id="SSF103481">
    <property type="entry name" value="Multidrug resistance efflux transporter EmrE"/>
    <property type="match status" value="2"/>
</dbReference>
<evidence type="ECO:0000256" key="1">
    <source>
        <dbReference type="ARBA" id="ARBA00007362"/>
    </source>
</evidence>
<comment type="similarity">
    <text evidence="1">Belongs to the EamA transporter family.</text>
</comment>
<evidence type="ECO:0000313" key="5">
    <source>
        <dbReference type="Proteomes" id="UP000675781"/>
    </source>
</evidence>
<dbReference type="Gene3D" id="1.10.3730.20">
    <property type="match status" value="1"/>
</dbReference>
<feature type="transmembrane region" description="Helical" evidence="2">
    <location>
        <begin position="30"/>
        <end position="51"/>
    </location>
</feature>
<keyword evidence="2" id="KW-1133">Transmembrane helix</keyword>
<dbReference type="GO" id="GO:0016020">
    <property type="term" value="C:membrane"/>
    <property type="evidence" value="ECO:0007669"/>
    <property type="project" value="InterPro"/>
</dbReference>
<feature type="transmembrane region" description="Helical" evidence="2">
    <location>
        <begin position="115"/>
        <end position="132"/>
    </location>
</feature>
<dbReference type="AlphaFoldDB" id="A0A941IN81"/>
<keyword evidence="2" id="KW-0472">Membrane</keyword>
<dbReference type="Proteomes" id="UP000675781">
    <property type="component" value="Unassembled WGS sequence"/>
</dbReference>
<evidence type="ECO:0000313" key="4">
    <source>
        <dbReference type="EMBL" id="MBR7833684.1"/>
    </source>
</evidence>
<feature type="transmembrane region" description="Helical" evidence="2">
    <location>
        <begin position="57"/>
        <end position="79"/>
    </location>
</feature>
<reference evidence="4" key="1">
    <citation type="submission" date="2021-04" db="EMBL/GenBank/DDBJ databases">
        <title>Genome based classification of Actinospica acidithermotolerans sp. nov., an actinobacterium isolated from an Indonesian hot spring.</title>
        <authorList>
            <person name="Kusuma A.B."/>
            <person name="Putra K.E."/>
            <person name="Nafisah S."/>
            <person name="Loh J."/>
            <person name="Nouioui I."/>
            <person name="Goodfellow M."/>
        </authorList>
    </citation>
    <scope>NUCLEOTIDE SEQUENCE</scope>
    <source>
        <strain evidence="4">CSCA 57</strain>
    </source>
</reference>
<feature type="transmembrane region" description="Helical" evidence="2">
    <location>
        <begin position="144"/>
        <end position="161"/>
    </location>
</feature>
<evidence type="ECO:0000256" key="2">
    <source>
        <dbReference type="SAM" id="Phobius"/>
    </source>
</evidence>
<feature type="domain" description="EamA" evidence="3">
    <location>
        <begin position="144"/>
        <end position="277"/>
    </location>
</feature>
<keyword evidence="5" id="KW-1185">Reference proteome</keyword>
<feature type="transmembrane region" description="Helical" evidence="2">
    <location>
        <begin position="91"/>
        <end position="109"/>
    </location>
</feature>
<gene>
    <name evidence="4" type="ORF">KDL01_10440</name>
</gene>
<dbReference type="InterPro" id="IPR037185">
    <property type="entry name" value="EmrE-like"/>
</dbReference>
<proteinExistence type="inferred from homology"/>
<organism evidence="4 5">
    <name type="scientific">Actinospica durhamensis</name>
    <dbReference type="NCBI Taxonomy" id="1508375"/>
    <lineage>
        <taxon>Bacteria</taxon>
        <taxon>Bacillati</taxon>
        <taxon>Actinomycetota</taxon>
        <taxon>Actinomycetes</taxon>
        <taxon>Catenulisporales</taxon>
        <taxon>Actinospicaceae</taxon>
        <taxon>Actinospica</taxon>
    </lineage>
</organism>
<sequence>MSTMVVAVVLGSAVLHAFWNALAHTARDRLAAVALIAVASGGAAVLLLPFLRPPAHAVWPWMIVSGVLQAFYNFGLVLAYRLGDFGRMYPLARGTSPLVVALVATFVVGQPMSGLEAGGIVVVCVGLLALAFSDGMPTRADLPAVAAAVGTGLTIASYTVVDGVSVRRAGGFLAYSCWSFLISAVLVLLGVALLRRSRFLPSLRQGTARGLTGGLVAMTAYTLVLWAQTRGGLAEVATLRETSILIGAAIGALVLKEGFGRLRMAASAGVVIGIMLIAH</sequence>
<protein>
    <submittedName>
        <fullName evidence="4">EamA family transporter</fullName>
    </submittedName>
</protein>
<dbReference type="Pfam" id="PF00892">
    <property type="entry name" value="EamA"/>
    <property type="match status" value="1"/>
</dbReference>
<dbReference type="InterPro" id="IPR000620">
    <property type="entry name" value="EamA_dom"/>
</dbReference>
<name>A0A941IN81_9ACTN</name>
<feature type="transmembrane region" description="Helical" evidence="2">
    <location>
        <begin position="173"/>
        <end position="194"/>
    </location>
</feature>
<evidence type="ECO:0000259" key="3">
    <source>
        <dbReference type="Pfam" id="PF00892"/>
    </source>
</evidence>
<feature type="transmembrane region" description="Helical" evidence="2">
    <location>
        <begin position="6"/>
        <end position="23"/>
    </location>
</feature>